<reference evidence="15" key="4">
    <citation type="submission" date="2025-09" db="UniProtKB">
        <authorList>
            <consortium name="Ensembl"/>
        </authorList>
    </citation>
    <scope>IDENTIFICATION</scope>
</reference>
<evidence type="ECO:0000256" key="10">
    <source>
        <dbReference type="ARBA" id="ARBA00057821"/>
    </source>
</evidence>
<proteinExistence type="inferred from homology"/>
<evidence type="ECO:0000256" key="5">
    <source>
        <dbReference type="ARBA" id="ARBA00022695"/>
    </source>
</evidence>
<evidence type="ECO:0000256" key="12">
    <source>
        <dbReference type="RuleBase" id="RU003805"/>
    </source>
</evidence>
<gene>
    <name evidence="15" type="primary">POLRMT</name>
</gene>
<evidence type="ECO:0000256" key="13">
    <source>
        <dbReference type="SAM" id="MobiDB-lite"/>
    </source>
</evidence>
<comment type="subunit">
    <text evidence="11">Homodimer. Component of the mitochondrial transcription initiation complex, composed at least of TFB2M, TFAM and POLRMT. In this complex TFAM recruits POLRMT to the promoter whereas TFB2M induces structural changes in POLRMT to enable promoter opening and trapping of the DNA non-template strand. Upon metabolic stress, forms a complex composed of FOXO3, SIRT3 and mitochondrial RNA polymerase POLRMT; the complex is recruited to mtDNA in a SIRT3-dependent manner. Also forms a complex composed of FOXO3, SIRT3, TFAM and POLRMT. Interacts with TFB1M and TFB2M, leading to the stimulation of transcription. Interacts with TEFM. Interacts with MTRES1.</text>
</comment>
<keyword evidence="6" id="KW-0809">Transit peptide</keyword>
<dbReference type="FunFam" id="1.10.287.280:FF:000001">
    <property type="entry name" value="DNA-directed RNA polymerase"/>
    <property type="match status" value="1"/>
</dbReference>
<evidence type="ECO:0000256" key="2">
    <source>
        <dbReference type="ARBA" id="ARBA00009493"/>
    </source>
</evidence>
<keyword evidence="4 12" id="KW-0808">Transferase</keyword>
<evidence type="ECO:0000256" key="6">
    <source>
        <dbReference type="ARBA" id="ARBA00022946"/>
    </source>
</evidence>
<evidence type="ECO:0000256" key="4">
    <source>
        <dbReference type="ARBA" id="ARBA00022679"/>
    </source>
</evidence>
<dbReference type="Pfam" id="PF00940">
    <property type="entry name" value="RNA_pol"/>
    <property type="match status" value="1"/>
</dbReference>
<keyword evidence="16" id="KW-1185">Reference proteome</keyword>
<dbReference type="PANTHER" id="PTHR10102">
    <property type="entry name" value="DNA-DIRECTED RNA POLYMERASE, MITOCHONDRIAL"/>
    <property type="match status" value="1"/>
</dbReference>
<dbReference type="Gene3D" id="1.10.287.280">
    <property type="match status" value="1"/>
</dbReference>
<dbReference type="AlphaFoldDB" id="A0A6Q2XKQ6"/>
<comment type="similarity">
    <text evidence="2 12">Belongs to the phage and mitochondrial RNA polymerase family.</text>
</comment>
<keyword evidence="5 12" id="KW-0548">Nucleotidyltransferase</keyword>
<evidence type="ECO:0000313" key="15">
    <source>
        <dbReference type="Ensembl" id="ENSELUP00000053710.1"/>
    </source>
</evidence>
<reference evidence="16" key="1">
    <citation type="journal article" date="2014" name="PLoS ONE">
        <title>The genome and linkage map of the northern pike (Esox lucius): conserved synteny revealed between the salmonid sister group and the Neoteleostei.</title>
        <authorList>
            <person name="Rondeau E.B."/>
            <person name="Minkley D.R."/>
            <person name="Leong J.S."/>
            <person name="Messmer A.M."/>
            <person name="Jantzen J.R."/>
            <person name="von Schalburg K.R."/>
            <person name="Lemon C."/>
            <person name="Bird N.H."/>
            <person name="Koop B.F."/>
        </authorList>
    </citation>
    <scope>NUCLEOTIDE SEQUENCE</scope>
</reference>
<evidence type="ECO:0000313" key="16">
    <source>
        <dbReference type="Proteomes" id="UP000265140"/>
    </source>
</evidence>
<organism evidence="15 16">
    <name type="scientific">Esox lucius</name>
    <name type="common">Northern pike</name>
    <dbReference type="NCBI Taxonomy" id="8010"/>
    <lineage>
        <taxon>Eukaryota</taxon>
        <taxon>Metazoa</taxon>
        <taxon>Chordata</taxon>
        <taxon>Craniata</taxon>
        <taxon>Vertebrata</taxon>
        <taxon>Euteleostomi</taxon>
        <taxon>Actinopterygii</taxon>
        <taxon>Neopterygii</taxon>
        <taxon>Teleostei</taxon>
        <taxon>Protacanthopterygii</taxon>
        <taxon>Esociformes</taxon>
        <taxon>Esocidae</taxon>
        <taxon>Esox</taxon>
    </lineage>
</organism>
<dbReference type="SMART" id="SM01311">
    <property type="entry name" value="RPOL_N"/>
    <property type="match status" value="1"/>
</dbReference>
<comment type="function">
    <text evidence="10">DNA-dependent RNA polymerase catalyzes the transcription of mitochondrial DNA into RNA using the four ribonucleoside triphosphates as substrates. Component of the mitochondrial transcription initiation complex, composed at least of TFB2M, TFAM and POLRMT that is required for basal transcription of mitochondrial DNA. In this complex, TFAM recruits POLRMT to a specific promoter whereas TFB2M induces structural changes in POLRMT to enable promoter opening and trapping of the DNA non-template strand. Has DNA primase activity. Catalyzes the synthesis of short RNA primers that are necessary for the initiation of lagging-strand DNA synthesis from the origin of light-strand DNA replication (OriL).</text>
</comment>
<reference evidence="15" key="3">
    <citation type="submission" date="2025-08" db="UniProtKB">
        <authorList>
            <consortium name="Ensembl"/>
        </authorList>
    </citation>
    <scope>IDENTIFICATION</scope>
</reference>
<feature type="domain" description="DNA-directed RNA polymerase N-terminal" evidence="14">
    <location>
        <begin position="355"/>
        <end position="645"/>
    </location>
</feature>
<keyword evidence="3 12" id="KW-0240">DNA-directed RNA polymerase</keyword>
<evidence type="ECO:0000256" key="7">
    <source>
        <dbReference type="ARBA" id="ARBA00023128"/>
    </source>
</evidence>
<comment type="subcellular location">
    <subcellularLocation>
        <location evidence="1">Mitochondrion</location>
    </subcellularLocation>
</comment>
<dbReference type="GO" id="GO:0006390">
    <property type="term" value="P:mitochondrial transcription"/>
    <property type="evidence" value="ECO:0007669"/>
    <property type="project" value="TreeGrafter"/>
</dbReference>
<evidence type="ECO:0000256" key="1">
    <source>
        <dbReference type="ARBA" id="ARBA00004173"/>
    </source>
</evidence>
<dbReference type="PROSITE" id="PS00900">
    <property type="entry name" value="RNA_POL_PHAGE_1"/>
    <property type="match status" value="1"/>
</dbReference>
<accession>A0A6Q2XKQ6</accession>
<dbReference type="InterPro" id="IPR037159">
    <property type="entry name" value="RNA_POL_N_sf"/>
</dbReference>
<sequence length="1134" mass="128900">PVLFAVLEARIQQLQSDVVLDVQHSKVQFVKAHKSERGASSGRNPKINSGERTEVPTSGKIVGKVAGQTGKGKDDSPSKSRWLKKLNEEKTKTKKLKKKLGFEDIPVKSKKGQQMLPGTSHKIISTKAAEADALELAKVEELERKLKQWAVSVSPEHVKDNGEARAYEDVQRRVHCYLEACVFSGDIDRAGHFLLSHHRRVSRRKLLNIESYNIMMRVWAKMVSSAFTVVAFGLALCKHSAGLKPNLSSYCAALECMGRTPNCPPRFINRVLQQIQWDGLSVDELFRHCVFRQDERDMVLKAIHTLKPDFQPSIKPILHTCSSPLVKDIYTEVGHPTSNEYSRPILQSVLWRLDRNETESHATSIRDLLAEQRKVWHKTLVKALRESKAIMASSTQKVVRFSLYPYLCLMDEKEYADIMIQSLANLPPSGESLHILAKQLGVRVHNKFCILMKEQNQMVDKLNNIYNEYVELLSKDNKVLNVLPREQWQTLEAKHMSGPSLLGDECHWPHAVVLELGTYLVDLMVKHMKVNSDILNSAYNRKIIPVLYHMYTFRSNRQVGFIKPHPILTQIQQDAMETTLTFDSYVMPMLCPPVPWASAKFGAYLLTPTKLMRAVLGANQHEIQLEKCQEEELHPVLDSLTQLGNTAWRINQPLLDVIISIFNGKGSEKLDVPPPLSEAPRIPRYNQQELATYTSAEKAQLKREVINAKKKCGEMHSLRMDALYKLSIANHMRDEVFWFPHNMDFRGRTYPCPPYFNHLGSDVTRAVLVFAEGKALGPGGLDWLKIHLVNLTGLKKRSSLAGRLEYANTIMDDIMDSADNPLNGKKWWQNADEPWQALACCMEITNAIRSPDPTQFISHFPVHQDGSCNGLQHYAALGRDVIGATSVNLMPCDVPQDVYSVVAQQVEGFRVRDAEKALKVAQVLEGFINRKVVKQTVMTVVYGVTRYGGRLQIEKRLKEIDNFPKEYVWDASHYLVQQVFTSLKEMFTGTREIQDWLTESARLISKSGHTVEWVTPLGLPVIQPYHRPRTQLVRDLSLQISHDSKQRPDTVKQKNAFPPNFIHSLDSTHMMLTALYCYSAGLTFVSVHDCFWTHAITVDTMNKVCREQFVALHSQPILQELSNFLLQKYCSVPP</sequence>
<dbReference type="InterPro" id="IPR046950">
    <property type="entry name" value="DNA-dir_Rpol_C_phage-type"/>
</dbReference>
<dbReference type="PANTHER" id="PTHR10102:SF0">
    <property type="entry name" value="DNA-DIRECTED RNA POLYMERASE, MITOCHONDRIAL"/>
    <property type="match status" value="1"/>
</dbReference>
<name>A0A6Q2XKQ6_ESOLU</name>
<dbReference type="Ensembl" id="ENSELUT00000068884.2">
    <property type="protein sequence ID" value="ENSELUP00000053710.1"/>
    <property type="gene ID" value="ENSELUG00000019319.3"/>
</dbReference>
<evidence type="ECO:0000256" key="9">
    <source>
        <dbReference type="ARBA" id="ARBA00048552"/>
    </source>
</evidence>
<dbReference type="GeneTree" id="ENSGT00390000008060"/>
<keyword evidence="8 12" id="KW-0804">Transcription</keyword>
<evidence type="ECO:0000256" key="11">
    <source>
        <dbReference type="ARBA" id="ARBA00063316"/>
    </source>
</evidence>
<dbReference type="FunFam" id="1.10.150.20:FF:000031">
    <property type="entry name" value="DNA-directed RNA polymerase"/>
    <property type="match status" value="1"/>
</dbReference>
<dbReference type="PROSITE" id="PS00489">
    <property type="entry name" value="RNA_POL_PHAGE_2"/>
    <property type="match status" value="1"/>
</dbReference>
<dbReference type="GO" id="GO:0003899">
    <property type="term" value="F:DNA-directed RNA polymerase activity"/>
    <property type="evidence" value="ECO:0007669"/>
    <property type="project" value="UniProtKB-EC"/>
</dbReference>
<reference evidence="15" key="2">
    <citation type="submission" date="2020-02" db="EMBL/GenBank/DDBJ databases">
        <title>Esox lucius (northern pike) genome, fEsoLuc1, primary haplotype.</title>
        <authorList>
            <person name="Myers G."/>
            <person name="Karagic N."/>
            <person name="Meyer A."/>
            <person name="Pippel M."/>
            <person name="Reichard M."/>
            <person name="Winkler S."/>
            <person name="Tracey A."/>
            <person name="Sims Y."/>
            <person name="Howe K."/>
            <person name="Rhie A."/>
            <person name="Formenti G."/>
            <person name="Durbin R."/>
            <person name="Fedrigo O."/>
            <person name="Jarvis E.D."/>
        </authorList>
    </citation>
    <scope>NUCLEOTIDE SEQUENCE [LARGE SCALE GENOMIC DNA]</scope>
</reference>
<dbReference type="Proteomes" id="UP000265140">
    <property type="component" value="Chromosome 8"/>
</dbReference>
<dbReference type="Gene3D" id="1.10.150.20">
    <property type="entry name" value="5' to 3' exonuclease, C-terminal subdomain"/>
    <property type="match status" value="1"/>
</dbReference>
<dbReference type="GO" id="GO:0001018">
    <property type="term" value="F:mitochondrial promoter sequence-specific DNA binding"/>
    <property type="evidence" value="ECO:0007669"/>
    <property type="project" value="TreeGrafter"/>
</dbReference>
<dbReference type="InterPro" id="IPR043502">
    <property type="entry name" value="DNA/RNA_pol_sf"/>
</dbReference>
<dbReference type="SUPFAM" id="SSF56672">
    <property type="entry name" value="DNA/RNA polymerases"/>
    <property type="match status" value="1"/>
</dbReference>
<protein>
    <recommendedName>
        <fullName evidence="12">DNA-directed RNA polymerase</fullName>
        <ecNumber evidence="12">2.7.7.6</ecNumber>
    </recommendedName>
</protein>
<dbReference type="Bgee" id="ENSELUG00000019319">
    <property type="expression patterns" value="Expressed in liver and 14 other cell types or tissues"/>
</dbReference>
<keyword evidence="7" id="KW-0496">Mitochondrion</keyword>
<dbReference type="Gene3D" id="1.10.1320.10">
    <property type="entry name" value="DNA-directed RNA polymerase, N-terminal domain"/>
    <property type="match status" value="1"/>
</dbReference>
<evidence type="ECO:0000259" key="14">
    <source>
        <dbReference type="SMART" id="SM01311"/>
    </source>
</evidence>
<dbReference type="GO" id="GO:0034245">
    <property type="term" value="C:mitochondrial DNA-directed RNA polymerase complex"/>
    <property type="evidence" value="ECO:0007669"/>
    <property type="project" value="TreeGrafter"/>
</dbReference>
<dbReference type="Pfam" id="PF14700">
    <property type="entry name" value="RPOL_N"/>
    <property type="match status" value="1"/>
</dbReference>
<dbReference type="EC" id="2.7.7.6" evidence="12"/>
<dbReference type="InterPro" id="IPR002092">
    <property type="entry name" value="DNA-dir_Rpol_phage-type"/>
</dbReference>
<dbReference type="InterPro" id="IPR029262">
    <property type="entry name" value="RPOL_N"/>
</dbReference>
<feature type="region of interest" description="Disordered" evidence="13">
    <location>
        <begin position="31"/>
        <end position="56"/>
    </location>
</feature>
<evidence type="ECO:0000256" key="3">
    <source>
        <dbReference type="ARBA" id="ARBA00022478"/>
    </source>
</evidence>
<dbReference type="FunFam" id="1.10.1320.10:FF:000002">
    <property type="entry name" value="DNA-directed RNA polymerase"/>
    <property type="match status" value="1"/>
</dbReference>
<evidence type="ECO:0000256" key="8">
    <source>
        <dbReference type="ARBA" id="ARBA00023163"/>
    </source>
</evidence>
<comment type="catalytic activity">
    <reaction evidence="9 12">
        <text>RNA(n) + a ribonucleoside 5'-triphosphate = RNA(n+1) + diphosphate</text>
        <dbReference type="Rhea" id="RHEA:21248"/>
        <dbReference type="Rhea" id="RHEA-COMP:14527"/>
        <dbReference type="Rhea" id="RHEA-COMP:17342"/>
        <dbReference type="ChEBI" id="CHEBI:33019"/>
        <dbReference type="ChEBI" id="CHEBI:61557"/>
        <dbReference type="ChEBI" id="CHEBI:140395"/>
        <dbReference type="EC" id="2.7.7.6"/>
    </reaction>
</comment>
<comment type="function">
    <text evidence="12">DNA-dependent RNA polymerase catalyzes the transcription of DNA into RNA using the four ribonucleoside triphosphates as substrates.</text>
</comment>